<reference evidence="1 2" key="1">
    <citation type="journal article" date="2024" name="Nat. Commun.">
        <title>Phylogenomics reveals the evolutionary origins of lichenization in chlorophyte algae.</title>
        <authorList>
            <person name="Puginier C."/>
            <person name="Libourel C."/>
            <person name="Otte J."/>
            <person name="Skaloud P."/>
            <person name="Haon M."/>
            <person name="Grisel S."/>
            <person name="Petersen M."/>
            <person name="Berrin J.G."/>
            <person name="Delaux P.M."/>
            <person name="Dal Grande F."/>
            <person name="Keller J."/>
        </authorList>
    </citation>
    <scope>NUCLEOTIDE SEQUENCE [LARGE SCALE GENOMIC DNA]</scope>
    <source>
        <strain evidence="1 2">SAG 2043</strain>
    </source>
</reference>
<evidence type="ECO:0000313" key="1">
    <source>
        <dbReference type="EMBL" id="KAK9829430.1"/>
    </source>
</evidence>
<gene>
    <name evidence="1" type="ORF">WJX72_005823</name>
</gene>
<organism evidence="1 2">
    <name type="scientific">[Myrmecia] bisecta</name>
    <dbReference type="NCBI Taxonomy" id="41462"/>
    <lineage>
        <taxon>Eukaryota</taxon>
        <taxon>Viridiplantae</taxon>
        <taxon>Chlorophyta</taxon>
        <taxon>core chlorophytes</taxon>
        <taxon>Trebouxiophyceae</taxon>
        <taxon>Trebouxiales</taxon>
        <taxon>Trebouxiaceae</taxon>
        <taxon>Myrmecia</taxon>
    </lineage>
</organism>
<dbReference type="EMBL" id="JALJOR010000001">
    <property type="protein sequence ID" value="KAK9829430.1"/>
    <property type="molecule type" value="Genomic_DNA"/>
</dbReference>
<proteinExistence type="predicted"/>
<accession>A0AAW1R799</accession>
<dbReference type="AlphaFoldDB" id="A0AAW1R799"/>
<dbReference type="Proteomes" id="UP001489004">
    <property type="component" value="Unassembled WGS sequence"/>
</dbReference>
<sequence length="165" mass="17860">MTPLGRQLQAAVQGSKRASAELTNTVASLLEVEHQLRSHPEGGRRCVEEAGKVVAARTVLQVKATTISKLQARMHSLACSISIMREEEHQQWLAKAGQHAMVGTSSKEAADLQRSLAFAEQEAEAFLKVAHFILATAKHVLQEVEAAPQQAPAPIGAIWSRSHLT</sequence>
<protein>
    <submittedName>
        <fullName evidence="1">Uncharacterized protein</fullName>
    </submittedName>
</protein>
<name>A0AAW1R799_9CHLO</name>
<comment type="caution">
    <text evidence="1">The sequence shown here is derived from an EMBL/GenBank/DDBJ whole genome shotgun (WGS) entry which is preliminary data.</text>
</comment>
<keyword evidence="2" id="KW-1185">Reference proteome</keyword>
<evidence type="ECO:0000313" key="2">
    <source>
        <dbReference type="Proteomes" id="UP001489004"/>
    </source>
</evidence>